<evidence type="ECO:0000313" key="3">
    <source>
        <dbReference type="Proteomes" id="UP000076858"/>
    </source>
</evidence>
<keyword evidence="3" id="KW-1185">Reference proteome</keyword>
<gene>
    <name evidence="2" type="ORF">APZ42_006523</name>
</gene>
<feature type="chain" id="PRO_5007850079" description="Secreted protein" evidence="1">
    <location>
        <begin position="22"/>
        <end position="65"/>
    </location>
</feature>
<name>A0A164FUU5_9CRUS</name>
<evidence type="ECO:0008006" key="4">
    <source>
        <dbReference type="Google" id="ProtNLM"/>
    </source>
</evidence>
<accession>A0A164FUU5</accession>
<dbReference type="Proteomes" id="UP000076858">
    <property type="component" value="Unassembled WGS sequence"/>
</dbReference>
<organism evidence="2 3">
    <name type="scientific">Daphnia magna</name>
    <dbReference type="NCBI Taxonomy" id="35525"/>
    <lineage>
        <taxon>Eukaryota</taxon>
        <taxon>Metazoa</taxon>
        <taxon>Ecdysozoa</taxon>
        <taxon>Arthropoda</taxon>
        <taxon>Crustacea</taxon>
        <taxon>Branchiopoda</taxon>
        <taxon>Diplostraca</taxon>
        <taxon>Cladocera</taxon>
        <taxon>Anomopoda</taxon>
        <taxon>Daphniidae</taxon>
        <taxon>Daphnia</taxon>
    </lineage>
</organism>
<evidence type="ECO:0000256" key="1">
    <source>
        <dbReference type="SAM" id="SignalP"/>
    </source>
</evidence>
<evidence type="ECO:0000313" key="2">
    <source>
        <dbReference type="EMBL" id="KZR98181.1"/>
    </source>
</evidence>
<proteinExistence type="predicted"/>
<feature type="signal peptide" evidence="1">
    <location>
        <begin position="1"/>
        <end position="21"/>
    </location>
</feature>
<dbReference type="EMBL" id="LRGB01018105">
    <property type="protein sequence ID" value="KZR98181.1"/>
    <property type="molecule type" value="Genomic_DNA"/>
</dbReference>
<keyword evidence="1" id="KW-0732">Signal</keyword>
<dbReference type="AlphaFoldDB" id="A0A164FUU5"/>
<comment type="caution">
    <text evidence="2">The sequence shown here is derived from an EMBL/GenBank/DDBJ whole genome shotgun (WGS) entry which is preliminary data.</text>
</comment>
<reference evidence="2 3" key="1">
    <citation type="submission" date="2016-03" db="EMBL/GenBank/DDBJ databases">
        <title>EvidentialGene: Evidence-directed Construction of Genes on Genomes.</title>
        <authorList>
            <person name="Gilbert D.G."/>
            <person name="Choi J.-H."/>
            <person name="Mockaitis K."/>
            <person name="Colbourne J."/>
            <person name="Pfrender M."/>
        </authorList>
    </citation>
    <scope>NUCLEOTIDE SEQUENCE [LARGE SCALE GENOMIC DNA]</scope>
    <source>
        <strain evidence="2 3">Xinb3</strain>
        <tissue evidence="2">Complete organism</tissue>
    </source>
</reference>
<protein>
    <recommendedName>
        <fullName evidence="4">Secreted protein</fullName>
    </recommendedName>
</protein>
<sequence>MHKIVLVQLKVVFWIVWVVYGQVCLDPSASHVGCPDMKRTKGRTASKVRLKVTYAVVDDMLTPCW</sequence>